<dbReference type="Proteomes" id="UP001054945">
    <property type="component" value="Unassembled WGS sequence"/>
</dbReference>
<keyword evidence="2" id="KW-1185">Reference proteome</keyword>
<evidence type="ECO:0000313" key="1">
    <source>
        <dbReference type="EMBL" id="GIY50647.1"/>
    </source>
</evidence>
<organism evidence="1 2">
    <name type="scientific">Caerostris extrusa</name>
    <name type="common">Bark spider</name>
    <name type="synonym">Caerostris bankana</name>
    <dbReference type="NCBI Taxonomy" id="172846"/>
    <lineage>
        <taxon>Eukaryota</taxon>
        <taxon>Metazoa</taxon>
        <taxon>Ecdysozoa</taxon>
        <taxon>Arthropoda</taxon>
        <taxon>Chelicerata</taxon>
        <taxon>Arachnida</taxon>
        <taxon>Araneae</taxon>
        <taxon>Araneomorphae</taxon>
        <taxon>Entelegynae</taxon>
        <taxon>Araneoidea</taxon>
        <taxon>Araneidae</taxon>
        <taxon>Caerostris</taxon>
    </lineage>
</organism>
<comment type="caution">
    <text evidence="1">The sequence shown here is derived from an EMBL/GenBank/DDBJ whole genome shotgun (WGS) entry which is preliminary data.</text>
</comment>
<proteinExistence type="predicted"/>
<sequence>MHYSDLAPLLRADLFLYSLPGSLNLPQTVKENYVHTPAKKPNRRRFSSPLRNGTSRRYFFWHLKEPKATPRYQQKSLLSSSGNEEAFPNILKLIDRRITLIWLLC</sequence>
<reference evidence="1 2" key="1">
    <citation type="submission" date="2021-06" db="EMBL/GenBank/DDBJ databases">
        <title>Caerostris extrusa draft genome.</title>
        <authorList>
            <person name="Kono N."/>
            <person name="Arakawa K."/>
        </authorList>
    </citation>
    <scope>NUCLEOTIDE SEQUENCE [LARGE SCALE GENOMIC DNA]</scope>
</reference>
<dbReference type="EMBL" id="BPLR01012004">
    <property type="protein sequence ID" value="GIY50647.1"/>
    <property type="molecule type" value="Genomic_DNA"/>
</dbReference>
<dbReference type="AlphaFoldDB" id="A0AAV4TYY0"/>
<protein>
    <submittedName>
        <fullName evidence="1">Uncharacterized protein</fullName>
    </submittedName>
</protein>
<gene>
    <name evidence="1" type="ORF">CEXT_90181</name>
</gene>
<name>A0AAV4TYY0_CAEEX</name>
<evidence type="ECO:0000313" key="2">
    <source>
        <dbReference type="Proteomes" id="UP001054945"/>
    </source>
</evidence>
<accession>A0AAV4TYY0</accession>